<evidence type="ECO:0000313" key="3">
    <source>
        <dbReference type="EMBL" id="OLO43979.1"/>
    </source>
</evidence>
<feature type="transmembrane region" description="Helical" evidence="2">
    <location>
        <begin position="89"/>
        <end position="107"/>
    </location>
</feature>
<keyword evidence="2" id="KW-1133">Transmembrane helix</keyword>
<dbReference type="OrthoDB" id="3259567at2"/>
<feature type="transmembrane region" description="Helical" evidence="2">
    <location>
        <begin position="50"/>
        <end position="69"/>
    </location>
</feature>
<gene>
    <name evidence="3" type="ORF">BKH29_08480</name>
</gene>
<comment type="caution">
    <text evidence="3">The sequence shown here is derived from an EMBL/GenBank/DDBJ whole genome shotgun (WGS) entry which is preliminary data.</text>
</comment>
<feature type="region of interest" description="Disordered" evidence="1">
    <location>
        <begin position="1"/>
        <end position="32"/>
    </location>
</feature>
<evidence type="ECO:0000256" key="1">
    <source>
        <dbReference type="SAM" id="MobiDB-lite"/>
    </source>
</evidence>
<organism evidence="3 4">
    <name type="scientific">Actinomyces oris</name>
    <dbReference type="NCBI Taxonomy" id="544580"/>
    <lineage>
        <taxon>Bacteria</taxon>
        <taxon>Bacillati</taxon>
        <taxon>Actinomycetota</taxon>
        <taxon>Actinomycetes</taxon>
        <taxon>Actinomycetales</taxon>
        <taxon>Actinomycetaceae</taxon>
        <taxon>Actinomyces</taxon>
    </lineage>
</organism>
<evidence type="ECO:0000256" key="2">
    <source>
        <dbReference type="SAM" id="Phobius"/>
    </source>
</evidence>
<reference evidence="3 4" key="1">
    <citation type="submission" date="2016-12" db="EMBL/GenBank/DDBJ databases">
        <title>Genomic Comparison of strains in the 'Actinomyces naeslundii' Group.</title>
        <authorList>
            <person name="Mughal S.R."/>
            <person name="Do T."/>
            <person name="Gilbert S.C."/>
            <person name="Witherden E.A."/>
            <person name="Didelot X."/>
            <person name="Beighton D."/>
        </authorList>
    </citation>
    <scope>NUCLEOTIDE SEQUENCE [LARGE SCALE GENOMIC DNA]</scope>
    <source>
        <strain evidence="3 4">CCUG 33920</strain>
    </source>
</reference>
<dbReference type="RefSeq" id="WP_034492198.1">
    <property type="nucleotide sequence ID" value="NZ_MSKJ01000018.1"/>
</dbReference>
<name>A0A1Q8V7F6_9ACTO</name>
<feature type="transmembrane region" description="Helical" evidence="2">
    <location>
        <begin position="160"/>
        <end position="183"/>
    </location>
</feature>
<feature type="compositionally biased region" description="Low complexity" evidence="1">
    <location>
        <begin position="1"/>
        <end position="14"/>
    </location>
</feature>
<dbReference type="AlphaFoldDB" id="A0A1Q8V7F6"/>
<sequence>MESTSSQPTSPSPSDAEETASTGTEVSPAPLDHDDAALSDHPRLLACMRALLAGSVIALIAAVVLFFAWNSGIKGVGQIAITQSWKRCALLLVLWLVGASVWPTPYYRASGANRIRTGVMTALKLLPVAGVATCTVYACLPVLQLWRETSSTFGVRLGELLAFAMGIAAFGLIVMSHIGLWAARSVTLPAEETHSGELYPDELDLWFSRPRGTGLRQRWLRALHGHPFRRLSTAAIAALPAIGLVTGFGAPYFTLRSTHANTPTITQTTAPAIDSAQLPTYPTSFGARKAWVKDVDGFLDIAGGAAGPILLTKDTVTGINPADGSARWQYRRAGAEFRIWPLKNDPVASGKQGLITSPNGRYVAVVAIDPITYTSMSSEWPELEGESPVTTLVFDAVTGKIVVEHPRKAGDYDDTFQVSDSALLDGTVAYSLSDGSRMWDLKDFKLDYTFLPPVANEYAGTAGHSSFILGYDGGRDSLGVISQTNPSHPRRVKGTLHEQERGDVVTARGWIGVYDDRAPQGHLDEEAKARRAHAVNLDALSEAPEADARTFDLGTTLGINVSASLSTSTISVFPATTPDGQPTELSNLEDSSTWEGSSRVGTVFSPATMTVAPLDQSPHYVTAVGITAMSLKSGTPATQKSQDGRYITTTGDGRITIKTGDGNITAVSDVKPGSIYYSPRSSEYNFALDDISSHWESRKEISVLSTPGVTIAILNNSPEYLRSSQTFRLYGIPG</sequence>
<feature type="transmembrane region" description="Helical" evidence="2">
    <location>
        <begin position="231"/>
        <end position="253"/>
    </location>
</feature>
<dbReference type="EMBL" id="MSKJ01000018">
    <property type="protein sequence ID" value="OLO43979.1"/>
    <property type="molecule type" value="Genomic_DNA"/>
</dbReference>
<accession>A0A1Q8V7F6</accession>
<proteinExistence type="predicted"/>
<keyword evidence="2" id="KW-0812">Transmembrane</keyword>
<keyword evidence="2" id="KW-0472">Membrane</keyword>
<evidence type="ECO:0000313" key="4">
    <source>
        <dbReference type="Proteomes" id="UP000186857"/>
    </source>
</evidence>
<protein>
    <submittedName>
        <fullName evidence="3">Uncharacterized protein</fullName>
    </submittedName>
</protein>
<dbReference type="Proteomes" id="UP000186857">
    <property type="component" value="Unassembled WGS sequence"/>
</dbReference>
<feature type="transmembrane region" description="Helical" evidence="2">
    <location>
        <begin position="119"/>
        <end position="140"/>
    </location>
</feature>